<sequence length="129" mass="13785">MSQKVRSEKKKKMMWGKKCGKPVSSSPDVVVSAAAPADETELSSSSPSSSRKRKFPSLRRVFRRILSAILPCVSSSSELDESSTIETQTTSGDTHTDVSSDASSLPAVSGSSDPEVDLQAATHEKEAIR</sequence>
<feature type="compositionally biased region" description="Basic residues" evidence="1">
    <location>
        <begin position="7"/>
        <end position="20"/>
    </location>
</feature>
<dbReference type="EMBL" id="JAMKFB020000009">
    <property type="protein sequence ID" value="KAL0183606.1"/>
    <property type="molecule type" value="Genomic_DNA"/>
</dbReference>
<evidence type="ECO:0000313" key="2">
    <source>
        <dbReference type="EMBL" id="KAL0183606.1"/>
    </source>
</evidence>
<proteinExistence type="predicted"/>
<keyword evidence="3" id="KW-1185">Reference proteome</keyword>
<evidence type="ECO:0000256" key="1">
    <source>
        <dbReference type="SAM" id="MobiDB-lite"/>
    </source>
</evidence>
<feature type="non-terminal residue" evidence="2">
    <location>
        <position position="129"/>
    </location>
</feature>
<reference evidence="2 3" key="1">
    <citation type="submission" date="2024-05" db="EMBL/GenBank/DDBJ databases">
        <title>Genome sequencing and assembly of Indian major carp, Cirrhinus mrigala (Hamilton, 1822).</title>
        <authorList>
            <person name="Mohindra V."/>
            <person name="Chowdhury L.M."/>
            <person name="Lal K."/>
            <person name="Jena J.K."/>
        </authorList>
    </citation>
    <scope>NUCLEOTIDE SEQUENCE [LARGE SCALE GENOMIC DNA]</scope>
    <source>
        <strain evidence="2">CM1030</strain>
        <tissue evidence="2">Blood</tissue>
    </source>
</reference>
<organism evidence="2 3">
    <name type="scientific">Cirrhinus mrigala</name>
    <name type="common">Mrigala</name>
    <dbReference type="NCBI Taxonomy" id="683832"/>
    <lineage>
        <taxon>Eukaryota</taxon>
        <taxon>Metazoa</taxon>
        <taxon>Chordata</taxon>
        <taxon>Craniata</taxon>
        <taxon>Vertebrata</taxon>
        <taxon>Euteleostomi</taxon>
        <taxon>Actinopterygii</taxon>
        <taxon>Neopterygii</taxon>
        <taxon>Teleostei</taxon>
        <taxon>Ostariophysi</taxon>
        <taxon>Cypriniformes</taxon>
        <taxon>Cyprinidae</taxon>
        <taxon>Labeoninae</taxon>
        <taxon>Labeonini</taxon>
        <taxon>Cirrhinus</taxon>
    </lineage>
</organism>
<protein>
    <submittedName>
        <fullName evidence="2">Uncharacterized protein</fullName>
    </submittedName>
</protein>
<comment type="caution">
    <text evidence="2">The sequence shown here is derived from an EMBL/GenBank/DDBJ whole genome shotgun (WGS) entry which is preliminary data.</text>
</comment>
<dbReference type="Proteomes" id="UP001529510">
    <property type="component" value="Unassembled WGS sequence"/>
</dbReference>
<gene>
    <name evidence="2" type="ORF">M9458_019302</name>
</gene>
<name>A0ABD0QCH0_CIRMR</name>
<feature type="compositionally biased region" description="Polar residues" evidence="1">
    <location>
        <begin position="84"/>
        <end position="103"/>
    </location>
</feature>
<evidence type="ECO:0000313" key="3">
    <source>
        <dbReference type="Proteomes" id="UP001529510"/>
    </source>
</evidence>
<feature type="region of interest" description="Disordered" evidence="1">
    <location>
        <begin position="74"/>
        <end position="129"/>
    </location>
</feature>
<feature type="region of interest" description="Disordered" evidence="1">
    <location>
        <begin position="1"/>
        <end position="55"/>
    </location>
</feature>
<dbReference type="AlphaFoldDB" id="A0ABD0QCH0"/>
<feature type="compositionally biased region" description="Low complexity" evidence="1">
    <location>
        <begin position="21"/>
        <end position="49"/>
    </location>
</feature>
<accession>A0ABD0QCH0</accession>